<reference evidence="7" key="1">
    <citation type="journal article" date="2019" name="Int. J. Syst. Evol. Microbiol.">
        <title>The Global Catalogue of Microorganisms (GCM) 10K type strain sequencing project: providing services to taxonomists for standard genome sequencing and annotation.</title>
        <authorList>
            <consortium name="The Broad Institute Genomics Platform"/>
            <consortium name="The Broad Institute Genome Sequencing Center for Infectious Disease"/>
            <person name="Wu L."/>
            <person name="Ma J."/>
        </authorList>
    </citation>
    <scope>NUCLEOTIDE SEQUENCE [LARGE SCALE GENOMIC DNA]</scope>
    <source>
        <strain evidence="7">CECT 8979</strain>
    </source>
</reference>
<evidence type="ECO:0000256" key="1">
    <source>
        <dbReference type="ARBA" id="ARBA00006739"/>
    </source>
</evidence>
<dbReference type="EC" id="2.4.-.-" evidence="6"/>
<evidence type="ECO:0000259" key="5">
    <source>
        <dbReference type="Pfam" id="PF00535"/>
    </source>
</evidence>
<dbReference type="SUPFAM" id="SSF53448">
    <property type="entry name" value="Nucleotide-diphospho-sugar transferases"/>
    <property type="match status" value="1"/>
</dbReference>
<name>A0ABV8AG42_9FLAO</name>
<feature type="domain" description="Glycosyltransferase 2-like" evidence="5">
    <location>
        <begin position="26"/>
        <end position="200"/>
    </location>
</feature>
<keyword evidence="3 6" id="KW-0808">Transferase</keyword>
<evidence type="ECO:0000256" key="4">
    <source>
        <dbReference type="SAM" id="Phobius"/>
    </source>
</evidence>
<feature type="transmembrane region" description="Helical" evidence="4">
    <location>
        <begin position="272"/>
        <end position="292"/>
    </location>
</feature>
<dbReference type="GO" id="GO:0016757">
    <property type="term" value="F:glycosyltransferase activity"/>
    <property type="evidence" value="ECO:0007669"/>
    <property type="project" value="UniProtKB-KW"/>
</dbReference>
<dbReference type="Gene3D" id="3.90.550.10">
    <property type="entry name" value="Spore Coat Polysaccharide Biosynthesis Protein SpsA, Chain A"/>
    <property type="match status" value="1"/>
</dbReference>
<dbReference type="InterPro" id="IPR001173">
    <property type="entry name" value="Glyco_trans_2-like"/>
</dbReference>
<dbReference type="Pfam" id="PF00535">
    <property type="entry name" value="Glycos_transf_2"/>
    <property type="match status" value="1"/>
</dbReference>
<gene>
    <name evidence="6" type="ORF">ACFOSX_05185</name>
</gene>
<feature type="transmembrane region" description="Helical" evidence="4">
    <location>
        <begin position="329"/>
        <end position="355"/>
    </location>
</feature>
<comment type="caution">
    <text evidence="6">The sequence shown here is derived from an EMBL/GenBank/DDBJ whole genome shotgun (WGS) entry which is preliminary data.</text>
</comment>
<accession>A0ABV8AG42</accession>
<dbReference type="Proteomes" id="UP001595812">
    <property type="component" value="Unassembled WGS sequence"/>
</dbReference>
<evidence type="ECO:0000256" key="3">
    <source>
        <dbReference type="ARBA" id="ARBA00022679"/>
    </source>
</evidence>
<keyword evidence="2 6" id="KW-0328">Glycosyltransferase</keyword>
<feature type="transmembrane region" description="Helical" evidence="4">
    <location>
        <begin position="298"/>
        <end position="317"/>
    </location>
</feature>
<protein>
    <submittedName>
        <fullName evidence="6">Glycosyltransferase</fullName>
        <ecNumber evidence="6">2.4.-.-</ecNumber>
    </submittedName>
</protein>
<keyword evidence="4" id="KW-0812">Transmembrane</keyword>
<evidence type="ECO:0000313" key="6">
    <source>
        <dbReference type="EMBL" id="MFC3876620.1"/>
    </source>
</evidence>
<evidence type="ECO:0000256" key="2">
    <source>
        <dbReference type="ARBA" id="ARBA00022676"/>
    </source>
</evidence>
<keyword evidence="4" id="KW-0472">Membrane</keyword>
<evidence type="ECO:0000313" key="7">
    <source>
        <dbReference type="Proteomes" id="UP001595812"/>
    </source>
</evidence>
<dbReference type="RefSeq" id="WP_386097695.1">
    <property type="nucleotide sequence ID" value="NZ_JBHSAT010000004.1"/>
</dbReference>
<dbReference type="InterPro" id="IPR029044">
    <property type="entry name" value="Nucleotide-diphossugar_trans"/>
</dbReference>
<sequence>MLYFLRGFNRQKDFLLSEIEPQTAFTIVVPFRNEAKNLPTLLRSFSNLKYPKALFEIILVNDMSEDDSIGVINEFLNSKSGKNLKNIIQINDRIISTKSPKKDAITTAIHLAKYDWILTTDADCAVPPYWLDTFDQYIQTNDCVSVSGPVKFTGLSSFLTRFQILDALSLQAVTLSSFGLQKPMLCNGANFAYKLSAFKEVNGFEGNTNSASGDDMFLLEKFKTSFPKQSHFLKSDKAIVTTLVENSIGDLMDQRKRWVSKMGASKNGLSKLSGVIVTLMNVLLIALIPLVLFNIIPASSAGMIVLIKCSVDLLLVFKSARFFEQEGALLSFVFASLLYPFFNLYVVIASLFGTFRWKDRTFSS</sequence>
<comment type="similarity">
    <text evidence="1">Belongs to the glycosyltransferase 2 family.</text>
</comment>
<proteinExistence type="inferred from homology"/>
<dbReference type="PANTHER" id="PTHR43630">
    <property type="entry name" value="POLY-BETA-1,6-N-ACETYL-D-GLUCOSAMINE SYNTHASE"/>
    <property type="match status" value="1"/>
</dbReference>
<organism evidence="6 7">
    <name type="scientific">Winogradskyella maritima</name>
    <dbReference type="NCBI Taxonomy" id="1517766"/>
    <lineage>
        <taxon>Bacteria</taxon>
        <taxon>Pseudomonadati</taxon>
        <taxon>Bacteroidota</taxon>
        <taxon>Flavobacteriia</taxon>
        <taxon>Flavobacteriales</taxon>
        <taxon>Flavobacteriaceae</taxon>
        <taxon>Winogradskyella</taxon>
    </lineage>
</organism>
<dbReference type="PANTHER" id="PTHR43630:SF1">
    <property type="entry name" value="POLY-BETA-1,6-N-ACETYL-D-GLUCOSAMINE SYNTHASE"/>
    <property type="match status" value="1"/>
</dbReference>
<keyword evidence="4" id="KW-1133">Transmembrane helix</keyword>
<keyword evidence="7" id="KW-1185">Reference proteome</keyword>
<dbReference type="EMBL" id="JBHSAT010000004">
    <property type="protein sequence ID" value="MFC3876620.1"/>
    <property type="molecule type" value="Genomic_DNA"/>
</dbReference>